<organism evidence="7 8">
    <name type="scientific">Actinocorallia libanotica</name>
    <dbReference type="NCBI Taxonomy" id="46162"/>
    <lineage>
        <taxon>Bacteria</taxon>
        <taxon>Bacillati</taxon>
        <taxon>Actinomycetota</taxon>
        <taxon>Actinomycetes</taxon>
        <taxon>Streptosporangiales</taxon>
        <taxon>Thermomonosporaceae</taxon>
        <taxon>Actinocorallia</taxon>
    </lineage>
</organism>
<reference evidence="7 8" key="1">
    <citation type="journal article" date="2019" name="Int. J. Syst. Evol. Microbiol.">
        <title>The Global Catalogue of Microorganisms (GCM) 10K type strain sequencing project: providing services to taxonomists for standard genome sequencing and annotation.</title>
        <authorList>
            <consortium name="The Broad Institute Genomics Platform"/>
            <consortium name="The Broad Institute Genome Sequencing Center for Infectious Disease"/>
            <person name="Wu L."/>
            <person name="Ma J."/>
        </authorList>
    </citation>
    <scope>NUCLEOTIDE SEQUENCE [LARGE SCALE GENOMIC DNA]</scope>
    <source>
        <strain evidence="7 8">JCM 10696</strain>
    </source>
</reference>
<dbReference type="GO" id="GO:0016874">
    <property type="term" value="F:ligase activity"/>
    <property type="evidence" value="ECO:0007669"/>
    <property type="project" value="UniProtKB-KW"/>
</dbReference>
<keyword evidence="3" id="KW-0276">Fatty acid metabolism</keyword>
<evidence type="ECO:0000256" key="1">
    <source>
        <dbReference type="ARBA" id="ARBA00006432"/>
    </source>
</evidence>
<comment type="similarity">
    <text evidence="1">Belongs to the ATP-dependent AMP-binding enzyme family.</text>
</comment>
<dbReference type="Pfam" id="PF00501">
    <property type="entry name" value="AMP-binding"/>
    <property type="match status" value="1"/>
</dbReference>
<proteinExistence type="inferred from homology"/>
<evidence type="ECO:0000256" key="2">
    <source>
        <dbReference type="ARBA" id="ARBA00022598"/>
    </source>
</evidence>
<sequence length="577" mass="62419">MSPTPRTLVEAFHLTAEALPDAVALRTPGDAAVHTWTQYAAEVERIARALRRLGVRAGDRVAMMLTNRPEFHFVDSAALHLGAIPFSIYNTSSPEQIAYIIGHAGPKVVVAEKQFIGRITEGGAASVDHLIDVADLGALETDDAFDFEAAWRSVDPENVVTLIYTSGTTGPPKGVEVTHRTVLANIEAFQKGYPVRRGDNVTSYLPAAHAVDRMGSHWMHMWQGTVVTCVADMTGILGALTEVHPDVWVAVPRVWEKMKNGIQAMLAGADEDKRKAVEGAFEVGLRKVALEQAGEEVPEQLLKEYEFVDEVVFANIRALLGLDRMRYAFSGAAAIPKETLEFFLAMGLNIVEGWGMTEVTSVATCNPVGRAKVGTVGPPLPGMEVRLGEDGELLVRGPWVMKGYRNDPQKTAETIDADGWLHTGDIATIDGDGYVTIVDRKKEIMINAAGKNMSPSNIENTVRAHSPLLGGIVVIGEARPYNVALFSLDPDAAAGLALRHGLEADPAVLAADERVAAEVQAGVDAANAKLSRVEQIKKFAILPSYWEPGGHELTPTMKLRRRPIAEKYAAEIEALYA</sequence>
<dbReference type="EMBL" id="BAAAHH010000029">
    <property type="protein sequence ID" value="GAA0963192.1"/>
    <property type="molecule type" value="Genomic_DNA"/>
</dbReference>
<dbReference type="Proteomes" id="UP001500665">
    <property type="component" value="Unassembled WGS sequence"/>
</dbReference>
<keyword evidence="8" id="KW-1185">Reference proteome</keyword>
<evidence type="ECO:0000256" key="5">
    <source>
        <dbReference type="ARBA" id="ARBA00032875"/>
    </source>
</evidence>
<dbReference type="PROSITE" id="PS00455">
    <property type="entry name" value="AMP_BINDING"/>
    <property type="match status" value="1"/>
</dbReference>
<evidence type="ECO:0000259" key="6">
    <source>
        <dbReference type="Pfam" id="PF00501"/>
    </source>
</evidence>
<protein>
    <recommendedName>
        <fullName evidence="5">Acyl-CoA synthetase</fullName>
    </recommendedName>
</protein>
<comment type="caution">
    <text evidence="7">The sequence shown here is derived from an EMBL/GenBank/DDBJ whole genome shotgun (WGS) entry which is preliminary data.</text>
</comment>
<feature type="domain" description="AMP-dependent synthetase/ligase" evidence="6">
    <location>
        <begin position="15"/>
        <end position="404"/>
    </location>
</feature>
<dbReference type="RefSeq" id="WP_344244220.1">
    <property type="nucleotide sequence ID" value="NZ_BAAAHH010000029.1"/>
</dbReference>
<dbReference type="InterPro" id="IPR000873">
    <property type="entry name" value="AMP-dep_synth/lig_dom"/>
</dbReference>
<name>A0ABN1RT39_9ACTN</name>
<accession>A0ABN1RT39</accession>
<dbReference type="PANTHER" id="PTHR43272:SF32">
    <property type="entry name" value="AMP-DEPENDENT SYNTHETASE_LIGASE DOMAIN-CONTAINING PROTEIN"/>
    <property type="match status" value="1"/>
</dbReference>
<dbReference type="InterPro" id="IPR020845">
    <property type="entry name" value="AMP-binding_CS"/>
</dbReference>
<dbReference type="Gene3D" id="3.40.50.12780">
    <property type="entry name" value="N-terminal domain of ligase-like"/>
    <property type="match status" value="1"/>
</dbReference>
<gene>
    <name evidence="7" type="primary">fadD11</name>
    <name evidence="7" type="ORF">GCM10009550_58390</name>
</gene>
<dbReference type="CDD" id="cd05907">
    <property type="entry name" value="VL_LC_FACS_like"/>
    <property type="match status" value="1"/>
</dbReference>
<evidence type="ECO:0000313" key="8">
    <source>
        <dbReference type="Proteomes" id="UP001500665"/>
    </source>
</evidence>
<keyword evidence="2 7" id="KW-0436">Ligase</keyword>
<evidence type="ECO:0000313" key="7">
    <source>
        <dbReference type="EMBL" id="GAA0963192.1"/>
    </source>
</evidence>
<evidence type="ECO:0000256" key="3">
    <source>
        <dbReference type="ARBA" id="ARBA00022832"/>
    </source>
</evidence>
<dbReference type="SUPFAM" id="SSF56801">
    <property type="entry name" value="Acetyl-CoA synthetase-like"/>
    <property type="match status" value="1"/>
</dbReference>
<evidence type="ECO:0000256" key="4">
    <source>
        <dbReference type="ARBA" id="ARBA00023098"/>
    </source>
</evidence>
<dbReference type="Pfam" id="PF23562">
    <property type="entry name" value="AMP-binding_C_3"/>
    <property type="match status" value="1"/>
</dbReference>
<keyword evidence="4" id="KW-0443">Lipid metabolism</keyword>
<dbReference type="PANTHER" id="PTHR43272">
    <property type="entry name" value="LONG-CHAIN-FATTY-ACID--COA LIGASE"/>
    <property type="match status" value="1"/>
</dbReference>
<dbReference type="InterPro" id="IPR042099">
    <property type="entry name" value="ANL_N_sf"/>
</dbReference>